<sequence length="89" mass="9780">MLHATTFLPVLQVDTSDSLLEASTRGKENGKEKNADDTVQKVYGQHEADQKKTRGIENADDTKQIADDTKQKCGMKTYGICGSPRVPIL</sequence>
<dbReference type="AlphaFoldDB" id="A0A0V1EPY6"/>
<accession>A0A0V1EPY6</accession>
<proteinExistence type="predicted"/>
<reference evidence="1 2" key="1">
    <citation type="submission" date="2015-01" db="EMBL/GenBank/DDBJ databases">
        <title>Evolution of Trichinella species and genotypes.</title>
        <authorList>
            <person name="Korhonen P.K."/>
            <person name="Edoardo P."/>
            <person name="Giuseppe L.R."/>
            <person name="Gasser R.B."/>
        </authorList>
    </citation>
    <scope>NUCLEOTIDE SEQUENCE [LARGE SCALE GENOMIC DNA]</scope>
    <source>
        <strain evidence="1">ISS13</strain>
    </source>
</reference>
<protein>
    <submittedName>
        <fullName evidence="1">Uncharacterized protein</fullName>
    </submittedName>
</protein>
<name>A0A0V1EPY6_TRIPS</name>
<dbReference type="Proteomes" id="UP000054632">
    <property type="component" value="Unassembled WGS sequence"/>
</dbReference>
<evidence type="ECO:0000313" key="1">
    <source>
        <dbReference type="EMBL" id="KRY75761.1"/>
    </source>
</evidence>
<organism evidence="1 2">
    <name type="scientific">Trichinella pseudospiralis</name>
    <name type="common">Parasitic roundworm</name>
    <dbReference type="NCBI Taxonomy" id="6337"/>
    <lineage>
        <taxon>Eukaryota</taxon>
        <taxon>Metazoa</taxon>
        <taxon>Ecdysozoa</taxon>
        <taxon>Nematoda</taxon>
        <taxon>Enoplea</taxon>
        <taxon>Dorylaimia</taxon>
        <taxon>Trichinellida</taxon>
        <taxon>Trichinellidae</taxon>
        <taxon>Trichinella</taxon>
    </lineage>
</organism>
<dbReference type="EMBL" id="JYDR01000015">
    <property type="protein sequence ID" value="KRY75761.1"/>
    <property type="molecule type" value="Genomic_DNA"/>
</dbReference>
<comment type="caution">
    <text evidence="1">The sequence shown here is derived from an EMBL/GenBank/DDBJ whole genome shotgun (WGS) entry which is preliminary data.</text>
</comment>
<evidence type="ECO:0000313" key="2">
    <source>
        <dbReference type="Proteomes" id="UP000054632"/>
    </source>
</evidence>
<gene>
    <name evidence="1" type="ORF">T4A_12283</name>
</gene>